<evidence type="ECO:0000313" key="2">
    <source>
        <dbReference type="Proteomes" id="UP000464378"/>
    </source>
</evidence>
<evidence type="ECO:0000313" key="1">
    <source>
        <dbReference type="EMBL" id="VIP03259.1"/>
    </source>
</evidence>
<dbReference type="EMBL" id="LR586016">
    <property type="protein sequence ID" value="VIP03259.1"/>
    <property type="molecule type" value="Genomic_DNA"/>
</dbReference>
<sequence>MNTSQLIPHLQVKRYRSFVLTDAIRPGLTVPIVPQEGYRVDRFRDPESGDRLKSLVAAVSAERLFDVFLDCLEPLGDSITVVMESSHETQMDDHLDLRRSDMDSPVLASTLLDFEDLLLHDGCTGIAVLAPELQMEVQFDEHKQIAIYSPILKPFRAILRRHGIEHVEGFQVLSDAEHFHQSQPHHQEEFQQLCLRLGVADFDHVFSDENS</sequence>
<dbReference type="Proteomes" id="UP000464378">
    <property type="component" value="Chromosome"/>
</dbReference>
<protein>
    <submittedName>
        <fullName evidence="1">Uncharacterized protein</fullName>
    </submittedName>
</protein>
<reference evidence="1" key="1">
    <citation type="submission" date="2019-04" db="EMBL/GenBank/DDBJ databases">
        <authorList>
            <consortium name="Science for Life Laboratories"/>
        </authorList>
    </citation>
    <scope>NUCLEOTIDE SEQUENCE</scope>
    <source>
        <strain evidence="1">MBLW1</strain>
    </source>
</reference>
<dbReference type="InParanoid" id="A0A6C2YQ06"/>
<accession>A0A6C2YQ06</accession>
<proteinExistence type="predicted"/>
<dbReference type="EMBL" id="LR593887">
    <property type="protein sequence ID" value="VTS03865.1"/>
    <property type="molecule type" value="Genomic_DNA"/>
</dbReference>
<dbReference type="AlphaFoldDB" id="A0A6C2YQ06"/>
<organism evidence="1">
    <name type="scientific">Tuwongella immobilis</name>
    <dbReference type="NCBI Taxonomy" id="692036"/>
    <lineage>
        <taxon>Bacteria</taxon>
        <taxon>Pseudomonadati</taxon>
        <taxon>Planctomycetota</taxon>
        <taxon>Planctomycetia</taxon>
        <taxon>Gemmatales</taxon>
        <taxon>Gemmataceae</taxon>
        <taxon>Tuwongella</taxon>
    </lineage>
</organism>
<dbReference type="KEGG" id="tim:GMBLW1_07010"/>
<name>A0A6C2YQ06_9BACT</name>
<gene>
    <name evidence="1" type="ORF">GMBLW1_07010</name>
</gene>
<keyword evidence="2" id="KW-1185">Reference proteome</keyword>